<comment type="caution">
    <text evidence="2">The sequence shown here is derived from an EMBL/GenBank/DDBJ whole genome shotgun (WGS) entry which is preliminary data.</text>
</comment>
<evidence type="ECO:0000313" key="3">
    <source>
        <dbReference type="Proteomes" id="UP000242320"/>
    </source>
</evidence>
<evidence type="ECO:0000256" key="1">
    <source>
        <dbReference type="SAM" id="Phobius"/>
    </source>
</evidence>
<reference evidence="2 3" key="1">
    <citation type="submission" date="2017-04" db="EMBL/GenBank/DDBJ databases">
        <title>The new phylogeny of genus Mycobacterium.</title>
        <authorList>
            <person name="Tortoli E."/>
            <person name="Trovato A."/>
            <person name="Cirillo D.M."/>
        </authorList>
    </citation>
    <scope>NUCLEOTIDE SEQUENCE [LARGE SCALE GENOMIC DNA]</scope>
    <source>
        <strain evidence="2 3">DSM 45247</strain>
    </source>
</reference>
<dbReference type="EMBL" id="NCXM01000015">
    <property type="protein sequence ID" value="OSC26726.1"/>
    <property type="molecule type" value="Genomic_DNA"/>
</dbReference>
<keyword evidence="1" id="KW-0812">Transmembrane</keyword>
<keyword evidence="1" id="KW-0472">Membrane</keyword>
<gene>
    <name evidence="2" type="ORF">B8W69_16125</name>
</gene>
<feature type="transmembrane region" description="Helical" evidence="1">
    <location>
        <begin position="17"/>
        <end position="39"/>
    </location>
</feature>
<organism evidence="2 3">
    <name type="scientific">Mycolicibacterium vulneris</name>
    <dbReference type="NCBI Taxonomy" id="547163"/>
    <lineage>
        <taxon>Bacteria</taxon>
        <taxon>Bacillati</taxon>
        <taxon>Actinomycetota</taxon>
        <taxon>Actinomycetes</taxon>
        <taxon>Mycobacteriales</taxon>
        <taxon>Mycobacteriaceae</taxon>
        <taxon>Mycolicibacterium</taxon>
    </lineage>
</organism>
<keyword evidence="3" id="KW-1185">Reference proteome</keyword>
<evidence type="ECO:0000313" key="2">
    <source>
        <dbReference type="EMBL" id="OSC26726.1"/>
    </source>
</evidence>
<proteinExistence type="predicted"/>
<accession>A0A1X2KY50</accession>
<keyword evidence="1" id="KW-1133">Transmembrane helix</keyword>
<sequence>MSLCWWVYGWFAGFDGFMLNVAAALALVGPALFFSNIVVKKLQDARARTSVEPLLRAVNEMLCSVFETADPAFAVLGYEGPEPARQSHWEEPDFTKLAAALRRTLGQWMSAGQSLEATGTVGPYTIVRNMHPLTVPMFSLVSKLVQQADRHYQMPWSVTGALMAEDWGDTCGFDFIDQIPPHRGAYYDPTRETKVGLAEIRRYSESQPIVIGAHLHSYFDFVRGCLHFGHDIARKLANEAPAGLFLDPADRPWAVRWRRVTLRGQQAQWIAKRTAWGAKAGPRPW</sequence>
<dbReference type="Proteomes" id="UP000242320">
    <property type="component" value="Unassembled WGS sequence"/>
</dbReference>
<dbReference type="AlphaFoldDB" id="A0A1X2KY50"/>
<name>A0A1X2KY50_9MYCO</name>
<protein>
    <submittedName>
        <fullName evidence="2">Uncharacterized protein</fullName>
    </submittedName>
</protein>